<dbReference type="Gene3D" id="3.30.565.10">
    <property type="entry name" value="Histidine kinase-like ATPase, C-terminal domain"/>
    <property type="match status" value="1"/>
</dbReference>
<dbReference type="SMART" id="SM00388">
    <property type="entry name" value="HisKA"/>
    <property type="match status" value="1"/>
</dbReference>
<keyword evidence="10" id="KW-1185">Reference proteome</keyword>
<evidence type="ECO:0000256" key="3">
    <source>
        <dbReference type="ARBA" id="ARBA00022553"/>
    </source>
</evidence>
<feature type="domain" description="Histidine kinase" evidence="8">
    <location>
        <begin position="172"/>
        <end position="362"/>
    </location>
</feature>
<keyword evidence="6" id="KW-0902">Two-component regulatory system</keyword>
<organism evidence="9 10">
    <name type="scientific">Halopenitus persicus</name>
    <dbReference type="NCBI Taxonomy" id="1048396"/>
    <lineage>
        <taxon>Archaea</taxon>
        <taxon>Methanobacteriati</taxon>
        <taxon>Methanobacteriota</taxon>
        <taxon>Stenosarchaea group</taxon>
        <taxon>Halobacteria</taxon>
        <taxon>Halobacteriales</taxon>
        <taxon>Haloferacaceae</taxon>
        <taxon>Halopenitus</taxon>
    </lineage>
</organism>
<dbReference type="PROSITE" id="PS50109">
    <property type="entry name" value="HIS_KIN"/>
    <property type="match status" value="1"/>
</dbReference>
<dbReference type="PANTHER" id="PTHR43711:SF1">
    <property type="entry name" value="HISTIDINE KINASE 1"/>
    <property type="match status" value="1"/>
</dbReference>
<dbReference type="SUPFAM" id="SSF55781">
    <property type="entry name" value="GAF domain-like"/>
    <property type="match status" value="1"/>
</dbReference>
<dbReference type="Pfam" id="PF02518">
    <property type="entry name" value="HATPase_c"/>
    <property type="match status" value="1"/>
</dbReference>
<dbReference type="InterPro" id="IPR003594">
    <property type="entry name" value="HATPase_dom"/>
</dbReference>
<dbReference type="Gene3D" id="3.30.450.40">
    <property type="match status" value="1"/>
</dbReference>
<dbReference type="InterPro" id="IPR004358">
    <property type="entry name" value="Sig_transdc_His_kin-like_C"/>
</dbReference>
<dbReference type="GO" id="GO:0000155">
    <property type="term" value="F:phosphorelay sensor kinase activity"/>
    <property type="evidence" value="ECO:0007669"/>
    <property type="project" value="InterPro"/>
</dbReference>
<dbReference type="Gene3D" id="1.10.287.130">
    <property type="match status" value="1"/>
</dbReference>
<dbReference type="InterPro" id="IPR005467">
    <property type="entry name" value="His_kinase_dom"/>
</dbReference>
<dbReference type="CDD" id="cd00082">
    <property type="entry name" value="HisKA"/>
    <property type="match status" value="1"/>
</dbReference>
<dbReference type="InterPro" id="IPR036097">
    <property type="entry name" value="HisK_dim/P_sf"/>
</dbReference>
<dbReference type="RefSeq" id="WP_092730435.1">
    <property type="nucleotide sequence ID" value="NZ_FNPC01000001.1"/>
</dbReference>
<evidence type="ECO:0000256" key="5">
    <source>
        <dbReference type="ARBA" id="ARBA00022777"/>
    </source>
</evidence>
<dbReference type="SUPFAM" id="SSF55874">
    <property type="entry name" value="ATPase domain of HSP90 chaperone/DNA topoisomerase II/histidine kinase"/>
    <property type="match status" value="1"/>
</dbReference>
<evidence type="ECO:0000259" key="8">
    <source>
        <dbReference type="PROSITE" id="PS50109"/>
    </source>
</evidence>
<feature type="coiled-coil region" evidence="7">
    <location>
        <begin position="145"/>
        <end position="172"/>
    </location>
</feature>
<evidence type="ECO:0000256" key="1">
    <source>
        <dbReference type="ARBA" id="ARBA00000085"/>
    </source>
</evidence>
<dbReference type="SUPFAM" id="SSF47384">
    <property type="entry name" value="Homodimeric domain of signal transducing histidine kinase"/>
    <property type="match status" value="1"/>
</dbReference>
<dbReference type="InterPro" id="IPR003661">
    <property type="entry name" value="HisK_dim/P_dom"/>
</dbReference>
<dbReference type="EC" id="2.7.13.3" evidence="2"/>
<dbReference type="InterPro" id="IPR003018">
    <property type="entry name" value="GAF"/>
</dbReference>
<evidence type="ECO:0000256" key="6">
    <source>
        <dbReference type="ARBA" id="ARBA00023012"/>
    </source>
</evidence>
<proteinExistence type="predicted"/>
<name>A0A1H3E8T5_9EURY</name>
<accession>A0A1H3E8T5</accession>
<comment type="catalytic activity">
    <reaction evidence="1">
        <text>ATP + protein L-histidine = ADP + protein N-phospho-L-histidine.</text>
        <dbReference type="EC" id="2.7.13.3"/>
    </reaction>
</comment>
<dbReference type="AlphaFoldDB" id="A0A1H3E8T5"/>
<keyword evidence="3" id="KW-0597">Phosphoprotein</keyword>
<keyword evidence="7" id="KW-0175">Coiled coil</keyword>
<dbReference type="OrthoDB" id="8127at2157"/>
<reference evidence="10" key="1">
    <citation type="submission" date="2016-10" db="EMBL/GenBank/DDBJ databases">
        <authorList>
            <person name="Varghese N."/>
            <person name="Submissions S."/>
        </authorList>
    </citation>
    <scope>NUCLEOTIDE SEQUENCE [LARGE SCALE GENOMIC DNA]</scope>
    <source>
        <strain evidence="10">DC30,IBRC 10041,KCTC 4046</strain>
    </source>
</reference>
<keyword evidence="4" id="KW-0808">Transferase</keyword>
<keyword evidence="5 9" id="KW-0418">Kinase</keyword>
<dbReference type="SMART" id="SM00387">
    <property type="entry name" value="HATPase_c"/>
    <property type="match status" value="1"/>
</dbReference>
<dbReference type="EMBL" id="FNPC01000001">
    <property type="protein sequence ID" value="SDX75153.1"/>
    <property type="molecule type" value="Genomic_DNA"/>
</dbReference>
<evidence type="ECO:0000256" key="4">
    <source>
        <dbReference type="ARBA" id="ARBA00022679"/>
    </source>
</evidence>
<dbReference type="PANTHER" id="PTHR43711">
    <property type="entry name" value="TWO-COMPONENT HISTIDINE KINASE"/>
    <property type="match status" value="1"/>
</dbReference>
<sequence>MTEELLTVHTREAVCDRVVETVAAEFGMSHAGIWLHDEDEAALVPTALTEASTGLFGEDAVYAAESDPSISWEVFESGTARVIDDVDDYPRIYDPAETPVRSEIIVPLGDHGVFNVAATRRNAFDDVDATTARILASTTTAALDRAAHEETIRRHREELERRSDQLEAFARTVSHDLRNPLNVATGYLDIARETGGDEYFDRIEDALGRMDRLIEDVLQLAREGDRIREVDRVDLEIVARDAWAFVETPDAELVVDADRAVPADPDRLQRALENLFRNAVEHAGSDVTVRIEATAAGFAVADDGPGVPAAERETIFEAGHSTDPDGTGYGLAIVDTIAEAHGWDVRCGEGDDGGARFEFVLE</sequence>
<evidence type="ECO:0000256" key="2">
    <source>
        <dbReference type="ARBA" id="ARBA00012438"/>
    </source>
</evidence>
<dbReference type="Proteomes" id="UP000199079">
    <property type="component" value="Unassembled WGS sequence"/>
</dbReference>
<gene>
    <name evidence="9" type="ORF">SAMN05216564_101334</name>
</gene>
<dbReference type="PRINTS" id="PR00344">
    <property type="entry name" value="BCTRLSENSOR"/>
</dbReference>
<dbReference type="Pfam" id="PF00512">
    <property type="entry name" value="HisKA"/>
    <property type="match status" value="1"/>
</dbReference>
<protein>
    <recommendedName>
        <fullName evidence="2">histidine kinase</fullName>
        <ecNumber evidence="2">2.7.13.3</ecNumber>
    </recommendedName>
</protein>
<dbReference type="InterPro" id="IPR050736">
    <property type="entry name" value="Sensor_HK_Regulatory"/>
</dbReference>
<dbReference type="SMART" id="SM00065">
    <property type="entry name" value="GAF"/>
    <property type="match status" value="1"/>
</dbReference>
<dbReference type="InterPro" id="IPR036890">
    <property type="entry name" value="HATPase_C_sf"/>
</dbReference>
<evidence type="ECO:0000313" key="10">
    <source>
        <dbReference type="Proteomes" id="UP000199079"/>
    </source>
</evidence>
<evidence type="ECO:0000256" key="7">
    <source>
        <dbReference type="SAM" id="Coils"/>
    </source>
</evidence>
<dbReference type="InterPro" id="IPR029016">
    <property type="entry name" value="GAF-like_dom_sf"/>
</dbReference>
<dbReference type="CDD" id="cd00075">
    <property type="entry name" value="HATPase"/>
    <property type="match status" value="1"/>
</dbReference>
<dbReference type="Pfam" id="PF13185">
    <property type="entry name" value="GAF_2"/>
    <property type="match status" value="1"/>
</dbReference>
<evidence type="ECO:0000313" key="9">
    <source>
        <dbReference type="EMBL" id="SDX75153.1"/>
    </source>
</evidence>